<protein>
    <submittedName>
        <fullName evidence="1">Uncharacterized protein</fullName>
    </submittedName>
</protein>
<organism evidence="1 2">
    <name type="scientific">Colletotrichum abscissum</name>
    <dbReference type="NCBI Taxonomy" id="1671311"/>
    <lineage>
        <taxon>Eukaryota</taxon>
        <taxon>Fungi</taxon>
        <taxon>Dikarya</taxon>
        <taxon>Ascomycota</taxon>
        <taxon>Pezizomycotina</taxon>
        <taxon>Sordariomycetes</taxon>
        <taxon>Hypocreomycetidae</taxon>
        <taxon>Glomerellales</taxon>
        <taxon>Glomerellaceae</taxon>
        <taxon>Colletotrichum</taxon>
        <taxon>Colletotrichum acutatum species complex</taxon>
    </lineage>
</organism>
<name>A0A9P9XR46_9PEZI</name>
<gene>
    <name evidence="1" type="ORF">CABS02_01784</name>
</gene>
<sequence>MTSSNTNNSLESDIAELLRVQTINFCNDDSESPRSLQVGGNRSQNPNMGVTAKVSLKILAEASNEFEKHENSFSKYTEHLSKCPVESVLILLDIAHGTELLVPNKASIQKKGSELNKISVANLCDLVDRADDLGLAHLLGPYLEHLMTAQYNKNKLSAVFVDIAAWLAWKIGAGILYDEMIDHLAFICELDELGNVLRPGPNGEPIFKHTLHDTPKDSDEVPANVAFVREERLKDVIGQLRHAVSLGNGSKECIANDVSENERVKCTNAIHDYMTQESRLKISQKLDINGLDQVFLGGNTSTYRGSIKDLRQRLLAVKCEAAHETCDPFSEMRKVFQKEPGWTPLELAMKRQEHFKKQAETFNWTLN</sequence>
<proteinExistence type="predicted"/>
<reference evidence="1" key="1">
    <citation type="submission" date="2019-01" db="EMBL/GenBank/DDBJ databases">
        <title>Colletotrichum abscissum LGMF1257.</title>
        <authorList>
            <person name="Baroncelli R."/>
        </authorList>
    </citation>
    <scope>NUCLEOTIDE SEQUENCE</scope>
    <source>
        <strain evidence="1">Ca142</strain>
    </source>
</reference>
<keyword evidence="2" id="KW-1185">Reference proteome</keyword>
<dbReference type="Proteomes" id="UP001056436">
    <property type="component" value="Unassembled WGS sequence"/>
</dbReference>
<evidence type="ECO:0000313" key="2">
    <source>
        <dbReference type="Proteomes" id="UP001056436"/>
    </source>
</evidence>
<evidence type="ECO:0000313" key="1">
    <source>
        <dbReference type="EMBL" id="KAI3558111.1"/>
    </source>
</evidence>
<comment type="caution">
    <text evidence="1">The sequence shown here is derived from an EMBL/GenBank/DDBJ whole genome shotgun (WGS) entry which is preliminary data.</text>
</comment>
<accession>A0A9P9XR46</accession>
<dbReference type="AlphaFoldDB" id="A0A9P9XR46"/>
<dbReference type="EMBL" id="SDAQ01000005">
    <property type="protein sequence ID" value="KAI3558111.1"/>
    <property type="molecule type" value="Genomic_DNA"/>
</dbReference>